<dbReference type="Pfam" id="PF10012">
    <property type="entry name" value="DUF2255"/>
    <property type="match status" value="1"/>
</dbReference>
<sequence length="67" mass="7587">MTWPAGELHRIVEADDLNIAPFRDDGKTPGTPTWIWCVAVDGELYVRAYNCRQSHGAGDRRRRSVAM</sequence>
<organism evidence="1 2">
    <name type="scientific">Burkholderia ambifaria</name>
    <dbReference type="NCBI Taxonomy" id="152480"/>
    <lineage>
        <taxon>Bacteria</taxon>
        <taxon>Pseudomonadati</taxon>
        <taxon>Pseudomonadota</taxon>
        <taxon>Betaproteobacteria</taxon>
        <taxon>Burkholderiales</taxon>
        <taxon>Burkholderiaceae</taxon>
        <taxon>Burkholderia</taxon>
        <taxon>Burkholderia cepacia complex</taxon>
    </lineage>
</organism>
<dbReference type="InterPro" id="IPR016888">
    <property type="entry name" value="UCP028498"/>
</dbReference>
<proteinExistence type="predicted"/>
<comment type="caution">
    <text evidence="1">The sequence shown here is derived from an EMBL/GenBank/DDBJ whole genome shotgun (WGS) entry which is preliminary data.</text>
</comment>
<dbReference type="AlphaFoldDB" id="A0AA41JJ71"/>
<name>A0AA41JJ71_9BURK</name>
<evidence type="ECO:0000313" key="2">
    <source>
        <dbReference type="Proteomes" id="UP000682266"/>
    </source>
</evidence>
<accession>A0AA41JJ71</accession>
<gene>
    <name evidence="1" type="ORF">KDW93_09935</name>
</gene>
<dbReference type="Proteomes" id="UP000682266">
    <property type="component" value="Unassembled WGS sequence"/>
</dbReference>
<dbReference type="RefSeq" id="WP_105788862.1">
    <property type="nucleotide sequence ID" value="NZ_CADESO010000001.1"/>
</dbReference>
<protein>
    <submittedName>
        <fullName evidence="1">DUF2255 family protein</fullName>
    </submittedName>
</protein>
<reference evidence="1" key="1">
    <citation type="submission" date="2021-04" db="EMBL/GenBank/DDBJ databases">
        <title>A collection of bacterial strains from the Burkholderia cepacia Research Laboratory and Repository.</title>
        <authorList>
            <person name="Lipuma J."/>
            <person name="Spilker T."/>
        </authorList>
    </citation>
    <scope>NUCLEOTIDE SEQUENCE</scope>
    <source>
        <strain evidence="1">AU36012</strain>
    </source>
</reference>
<evidence type="ECO:0000313" key="1">
    <source>
        <dbReference type="EMBL" id="MBR8129294.1"/>
    </source>
</evidence>
<dbReference type="EMBL" id="JAGSVG010000007">
    <property type="protein sequence ID" value="MBR8129294.1"/>
    <property type="molecule type" value="Genomic_DNA"/>
</dbReference>